<organism evidence="2">
    <name type="scientific">Oryza sativa subsp. indica</name>
    <name type="common">Rice</name>
    <dbReference type="NCBI Taxonomy" id="39946"/>
    <lineage>
        <taxon>Eukaryota</taxon>
        <taxon>Viridiplantae</taxon>
        <taxon>Streptophyta</taxon>
        <taxon>Embryophyta</taxon>
        <taxon>Tracheophyta</taxon>
        <taxon>Spermatophyta</taxon>
        <taxon>Magnoliopsida</taxon>
        <taxon>Liliopsida</taxon>
        <taxon>Poales</taxon>
        <taxon>Poaceae</taxon>
        <taxon>BOP clade</taxon>
        <taxon>Oryzoideae</taxon>
        <taxon>Oryzeae</taxon>
        <taxon>Oryzinae</taxon>
        <taxon>Oryza</taxon>
        <taxon>Oryza sativa</taxon>
    </lineage>
</organism>
<accession>C8TEW6</accession>
<reference evidence="2" key="1">
    <citation type="journal article" date="2009" name="Plant J.">
        <title>Comparative analysis of complete orthologous centromeres from two subspecies of rice reveals rapid variation of centromere organization and structure.</title>
        <authorList>
            <person name="Wu J."/>
            <person name="Fujisawa M."/>
            <person name="Tian Z."/>
            <person name="Yamagata H."/>
            <person name="Kamiya K."/>
            <person name="Shibata M."/>
            <person name="Hosokawa S."/>
            <person name="Ito Y."/>
            <person name="Hamada M."/>
            <person name="Katagiri S."/>
            <person name="Kurita K."/>
            <person name="Yamamoto M."/>
            <person name="Kikuta A."/>
            <person name="Machita K."/>
            <person name="Karasawa W."/>
            <person name="Kanamori H."/>
            <person name="Namiki N."/>
            <person name="Mizuno H."/>
            <person name="Ma J."/>
            <person name="Sasaki T."/>
            <person name="Matsumoto T."/>
        </authorList>
    </citation>
    <scope>NUCLEOTIDE SEQUENCE</scope>
</reference>
<keyword evidence="1" id="KW-0732">Signal</keyword>
<sequence length="66" mass="7533">MSFVISLTLLTIVNDAIIGNNLISSWFGMVYSWFGDRTVQPGWLFRMVGPMQQEEEIYNEADGVED</sequence>
<evidence type="ECO:0000313" key="2">
    <source>
        <dbReference type="EMBL" id="BAI39685.1"/>
    </source>
</evidence>
<gene>
    <name evidence="2" type="primary">K0031E03.17</name>
</gene>
<dbReference type="EMBL" id="AP009079">
    <property type="protein sequence ID" value="BAI39685.1"/>
    <property type="molecule type" value="Genomic_DNA"/>
</dbReference>
<proteinExistence type="predicted"/>
<evidence type="ECO:0000256" key="1">
    <source>
        <dbReference type="SAM" id="SignalP"/>
    </source>
</evidence>
<dbReference type="AlphaFoldDB" id="C8TEW6"/>
<protein>
    <submittedName>
        <fullName evidence="2">Uncharacterized protein K0031E03.17</fullName>
    </submittedName>
</protein>
<feature type="chain" id="PRO_5002990153" evidence="1">
    <location>
        <begin position="20"/>
        <end position="66"/>
    </location>
</feature>
<name>C8TEW6_ORYSI</name>
<feature type="signal peptide" evidence="1">
    <location>
        <begin position="1"/>
        <end position="19"/>
    </location>
</feature>